<name>I7M0J1_TETTS</name>
<dbReference type="OrthoDB" id="324618at2759"/>
<protein>
    <submittedName>
        <fullName evidence="2">Uncharacterized protein</fullName>
    </submittedName>
</protein>
<accession>I7M0J1</accession>
<dbReference type="Proteomes" id="UP000009168">
    <property type="component" value="Unassembled WGS sequence"/>
</dbReference>
<gene>
    <name evidence="2" type="ORF">TTHERM_00540130</name>
</gene>
<keyword evidence="3" id="KW-1185">Reference proteome</keyword>
<dbReference type="RefSeq" id="XP_001007938.2">
    <property type="nucleotide sequence ID" value="XM_001007938.2"/>
</dbReference>
<evidence type="ECO:0000313" key="2">
    <source>
        <dbReference type="EMBL" id="EAR87693.2"/>
    </source>
</evidence>
<proteinExistence type="predicted"/>
<dbReference type="KEGG" id="tet:TTHERM_00540130"/>
<dbReference type="EMBL" id="GG662849">
    <property type="protein sequence ID" value="EAR87693.2"/>
    <property type="molecule type" value="Genomic_DNA"/>
</dbReference>
<reference evidence="3" key="1">
    <citation type="journal article" date="2006" name="PLoS Biol.">
        <title>Macronuclear genome sequence of the ciliate Tetrahymena thermophila, a model eukaryote.</title>
        <authorList>
            <person name="Eisen J.A."/>
            <person name="Coyne R.S."/>
            <person name="Wu M."/>
            <person name="Wu D."/>
            <person name="Thiagarajan M."/>
            <person name="Wortman J.R."/>
            <person name="Badger J.H."/>
            <person name="Ren Q."/>
            <person name="Amedeo P."/>
            <person name="Jones K.M."/>
            <person name="Tallon L.J."/>
            <person name="Delcher A.L."/>
            <person name="Salzberg S.L."/>
            <person name="Silva J.C."/>
            <person name="Haas B.J."/>
            <person name="Majoros W.H."/>
            <person name="Farzad M."/>
            <person name="Carlton J.M."/>
            <person name="Smith R.K. Jr."/>
            <person name="Garg J."/>
            <person name="Pearlman R.E."/>
            <person name="Karrer K.M."/>
            <person name="Sun L."/>
            <person name="Manning G."/>
            <person name="Elde N.C."/>
            <person name="Turkewitz A.P."/>
            <person name="Asai D.J."/>
            <person name="Wilkes D.E."/>
            <person name="Wang Y."/>
            <person name="Cai H."/>
            <person name="Collins K."/>
            <person name="Stewart B.A."/>
            <person name="Lee S.R."/>
            <person name="Wilamowska K."/>
            <person name="Weinberg Z."/>
            <person name="Ruzzo W.L."/>
            <person name="Wloga D."/>
            <person name="Gaertig J."/>
            <person name="Frankel J."/>
            <person name="Tsao C.-C."/>
            <person name="Gorovsky M.A."/>
            <person name="Keeling P.J."/>
            <person name="Waller R.F."/>
            <person name="Patron N.J."/>
            <person name="Cherry J.M."/>
            <person name="Stover N.A."/>
            <person name="Krieger C.J."/>
            <person name="del Toro C."/>
            <person name="Ryder H.F."/>
            <person name="Williamson S.C."/>
            <person name="Barbeau R.A."/>
            <person name="Hamilton E.P."/>
            <person name="Orias E."/>
        </authorList>
    </citation>
    <scope>NUCLEOTIDE SEQUENCE [LARGE SCALE GENOMIC DNA]</scope>
    <source>
        <strain evidence="3">SB210</strain>
    </source>
</reference>
<feature type="coiled-coil region" evidence="1">
    <location>
        <begin position="337"/>
        <end position="364"/>
    </location>
</feature>
<sequence>MSAANNRYSDSLRIQSAKSNNSIRVQSMVIRSHDNLSPERNTASMTVFPTFNHNSQKLKPEFPKIVDSVMPLMYDSTYGNISTGNRYKFQDKGMPILINYRALQNKQKNQQIPVGILVEYFRQWIEIMKLQIDNIINNLYEKASFYTEKSIILFEDALAYNQKYMKYIMLSIIPSRAIHQNHSLTNVEQTLSRQNLKLTTCQHCYDFTLECEMYVEKVLCTEKIQPEVSVQKDIRDIKNKYKQLITDVECKQIFQKYTQILTQHFLEQFAQQAAVSKKIFNEYHEYRRQVGKFTTVDLMDTESYDQEDAINVFSVHLPKGDAIIEGLIQIENYQLFSIKVRQQANAYKEDMENINQKLMGSMQQAPYLMLETLEHLISAKFCLNMNLEKVEMQMINQFKNNERFLTSISKKLPSFQEKFDKYMVKQQEFNQKWNDLIKFYKQEIGPFVDKLKQGNPDQQLYIDIDSQKLFADLKQRGKKIEERYLELWKFLGDLRKELDMKVDLFEDDKEVITRELNFLDKITKTSQLFYETIYGSPFLLDDPISLMEINGLETQKQNISNFLNVLSHMQKEFDQLRNNNLLGTIFKKLTIKDPLMHSLMKKKLVNLLNQILKQPSLETIKDKIEYYNKIEAAIEQTQLKESTPQQLRDRLFKLIRNMIYCELKLTFKYEMIPQMKEKLQKSIADVLNTDIQADQNEYFQKAVQVCYEQMVELKGHLQNFNYPDFLNLFSEIEHIKNNFQVYNDVIGKQNLHIKIATYREIIDKTYKYFFQLQNPPVYNVLRVVESFLEELKQNIALIDGFLKKNFQGFENLSKILQNQKTILLEIQNEYSNFQKQLSQWVILNPSNLSKVITPIKNWLIHVHQKVYTLDSKKLKGSTIYMNTCEEKEPIQGIYDKILRNRYFGIKGGMNKNEQEKLKENFTPYKQEKYELGIDWDQKPKQTKLLLDIAIPFKSFNYKIQALNENNQLVTVLEKTGQNDNVYKTLRDEVDIEMHDIYTTIVAEITAIDEKGFKRVQYTREIVVSSLERETKLVLNELGVQFQKNEEWKIYVKNFESIMWTPLIKIGEMKQVGKNGDIFIDFIQDVDVKQKSWQNVELSEYQYGSFEFTISHANNHSASKYIYYIIIECDGCEKDLQTQDHKIFLSGKTQNLPQVFTYTMADTQAMRREKPIWMLGYIKEGIYFKTNVFVSRTEVDEHLQNIFKQDVQQQQEKQQ</sequence>
<evidence type="ECO:0000313" key="3">
    <source>
        <dbReference type="Proteomes" id="UP000009168"/>
    </source>
</evidence>
<dbReference type="InParanoid" id="I7M0J1"/>
<dbReference type="AlphaFoldDB" id="I7M0J1"/>
<dbReference type="GeneID" id="7832531"/>
<organism evidence="2 3">
    <name type="scientific">Tetrahymena thermophila (strain SB210)</name>
    <dbReference type="NCBI Taxonomy" id="312017"/>
    <lineage>
        <taxon>Eukaryota</taxon>
        <taxon>Sar</taxon>
        <taxon>Alveolata</taxon>
        <taxon>Ciliophora</taxon>
        <taxon>Intramacronucleata</taxon>
        <taxon>Oligohymenophorea</taxon>
        <taxon>Hymenostomatida</taxon>
        <taxon>Tetrahymenina</taxon>
        <taxon>Tetrahymenidae</taxon>
        <taxon>Tetrahymena</taxon>
    </lineage>
</organism>
<keyword evidence="1" id="KW-0175">Coiled coil</keyword>
<evidence type="ECO:0000256" key="1">
    <source>
        <dbReference type="SAM" id="Coils"/>
    </source>
</evidence>
<dbReference type="eggNOG" id="ENOG502R2K7">
    <property type="taxonomic scope" value="Eukaryota"/>
</dbReference>